<gene>
    <name evidence="2" type="ORF">MRX98_07640</name>
</gene>
<evidence type="ECO:0000256" key="1">
    <source>
        <dbReference type="SAM" id="SignalP"/>
    </source>
</evidence>
<dbReference type="Proteomes" id="UP001165427">
    <property type="component" value="Unassembled WGS sequence"/>
</dbReference>
<name>A0AA41UJE0_9BACT</name>
<comment type="caution">
    <text evidence="2">The sequence shown here is derived from an EMBL/GenBank/DDBJ whole genome shotgun (WGS) entry which is preliminary data.</text>
</comment>
<accession>A0AA41UJE0</accession>
<dbReference type="EMBL" id="JALJRB010000006">
    <property type="protein sequence ID" value="MCJ8500442.1"/>
    <property type="molecule type" value="Genomic_DNA"/>
</dbReference>
<sequence>MIALVLLLAWQPFAFAGKATSTDDLEKGLDHLLGFVASEQSAEGLDRSVVDDVLQYVEQSPEMAQYTPRERDGVRGAFLSYAVERPLDEVVRYAYNRRIPEGASNPSSIHFARWTSINGASDDALPDIWPLLTSLEQPTVIRGVSRETIAPDLHTGAYYAYDLQRAIVLLQDGSRRAVISLSNQIGHSDVGRKGVIVGDDKDWNYLYTEAQGVNKAGLGWVKSRIYQFLSVCIYIEDQASPGIVKMGVFQWLGAGWAGFNMVDTHHIQKGLERYAVQFKAMMTADEMPEPQALEALYDVLHQSDEGLLRKTAYDVTRHIHGLAKKGDSARERRTADDVDPRTYVDGLDREELVTVIMREYVKHRLGKGSPLASAFWVAIKANGERPKPL</sequence>
<organism evidence="2 3">
    <name type="scientific">Desulfatitalea alkaliphila</name>
    <dbReference type="NCBI Taxonomy" id="2929485"/>
    <lineage>
        <taxon>Bacteria</taxon>
        <taxon>Pseudomonadati</taxon>
        <taxon>Thermodesulfobacteriota</taxon>
        <taxon>Desulfobacteria</taxon>
        <taxon>Desulfobacterales</taxon>
        <taxon>Desulfosarcinaceae</taxon>
        <taxon>Desulfatitalea</taxon>
    </lineage>
</organism>
<evidence type="ECO:0000313" key="2">
    <source>
        <dbReference type="EMBL" id="MCJ8500442.1"/>
    </source>
</evidence>
<feature type="signal peptide" evidence="1">
    <location>
        <begin position="1"/>
        <end position="16"/>
    </location>
</feature>
<keyword evidence="1" id="KW-0732">Signal</keyword>
<dbReference type="AlphaFoldDB" id="A0AA41UJE0"/>
<feature type="chain" id="PRO_5041322472" evidence="1">
    <location>
        <begin position="17"/>
        <end position="389"/>
    </location>
</feature>
<dbReference type="RefSeq" id="WP_246904792.1">
    <property type="nucleotide sequence ID" value="NZ_JALJRB010000006.1"/>
</dbReference>
<protein>
    <submittedName>
        <fullName evidence="2">Uncharacterized protein</fullName>
    </submittedName>
</protein>
<evidence type="ECO:0000313" key="3">
    <source>
        <dbReference type="Proteomes" id="UP001165427"/>
    </source>
</evidence>
<proteinExistence type="predicted"/>
<reference evidence="2" key="1">
    <citation type="submission" date="2022-04" db="EMBL/GenBank/DDBJ databases">
        <title>Desulfatitalea alkaliphila sp. nov., a novel anaerobic sulfate-reducing bacterium isolated from terrestrial mud volcano, Taman Peninsula, Russia.</title>
        <authorList>
            <person name="Khomyakova M.A."/>
            <person name="Merkel A.Y."/>
            <person name="Slobodkin A.I."/>
        </authorList>
    </citation>
    <scope>NUCLEOTIDE SEQUENCE</scope>
    <source>
        <strain evidence="2">M08but</strain>
    </source>
</reference>
<keyword evidence="3" id="KW-1185">Reference proteome</keyword>